<dbReference type="EMBL" id="JAJSOF020000009">
    <property type="protein sequence ID" value="KAJ4446313.1"/>
    <property type="molecule type" value="Genomic_DNA"/>
</dbReference>
<dbReference type="Proteomes" id="UP001148838">
    <property type="component" value="Unassembled WGS sequence"/>
</dbReference>
<name>A0ABQ8TKC9_PERAM</name>
<evidence type="ECO:0000313" key="1">
    <source>
        <dbReference type="EMBL" id="KAJ4446313.1"/>
    </source>
</evidence>
<organism evidence="1 2">
    <name type="scientific">Periplaneta americana</name>
    <name type="common">American cockroach</name>
    <name type="synonym">Blatta americana</name>
    <dbReference type="NCBI Taxonomy" id="6978"/>
    <lineage>
        <taxon>Eukaryota</taxon>
        <taxon>Metazoa</taxon>
        <taxon>Ecdysozoa</taxon>
        <taxon>Arthropoda</taxon>
        <taxon>Hexapoda</taxon>
        <taxon>Insecta</taxon>
        <taxon>Pterygota</taxon>
        <taxon>Neoptera</taxon>
        <taxon>Polyneoptera</taxon>
        <taxon>Dictyoptera</taxon>
        <taxon>Blattodea</taxon>
        <taxon>Blattoidea</taxon>
        <taxon>Blattidae</taxon>
        <taxon>Blattinae</taxon>
        <taxon>Periplaneta</taxon>
    </lineage>
</organism>
<keyword evidence="2" id="KW-1185">Reference proteome</keyword>
<proteinExistence type="predicted"/>
<accession>A0ABQ8TKC9</accession>
<protein>
    <submittedName>
        <fullName evidence="1">Uncharacterized protein</fullName>
    </submittedName>
</protein>
<reference evidence="1 2" key="1">
    <citation type="journal article" date="2022" name="Allergy">
        <title>Genome assembly and annotation of Periplaneta americana reveal a comprehensive cockroach allergen profile.</title>
        <authorList>
            <person name="Wang L."/>
            <person name="Xiong Q."/>
            <person name="Saelim N."/>
            <person name="Wang L."/>
            <person name="Nong W."/>
            <person name="Wan A.T."/>
            <person name="Shi M."/>
            <person name="Liu X."/>
            <person name="Cao Q."/>
            <person name="Hui J.H.L."/>
            <person name="Sookrung N."/>
            <person name="Leung T.F."/>
            <person name="Tungtrongchitr A."/>
            <person name="Tsui S.K.W."/>
        </authorList>
    </citation>
    <scope>NUCLEOTIDE SEQUENCE [LARGE SCALE GENOMIC DNA]</scope>
    <source>
        <strain evidence="1">PWHHKU_190912</strain>
    </source>
</reference>
<sequence>MAGLCEGGNEPRGSLKAINLQTTVVTKDDTLDHLHSPNVVHAEVRQILHRDRTRARANLSRKPPSSVTLNEVAEVKNVGILMSMPQKNALSNKINLDHLYRHLFKIL</sequence>
<gene>
    <name evidence="1" type="ORF">ANN_13008</name>
</gene>
<evidence type="ECO:0000313" key="2">
    <source>
        <dbReference type="Proteomes" id="UP001148838"/>
    </source>
</evidence>
<comment type="caution">
    <text evidence="1">The sequence shown here is derived from an EMBL/GenBank/DDBJ whole genome shotgun (WGS) entry which is preliminary data.</text>
</comment>